<gene>
    <name evidence="2" type="ORF">KUTeg_023556</name>
</gene>
<keyword evidence="1" id="KW-0472">Membrane</keyword>
<accession>A0ABQ9E202</accession>
<keyword evidence="1" id="KW-0812">Transmembrane</keyword>
<evidence type="ECO:0000313" key="2">
    <source>
        <dbReference type="EMBL" id="KAJ8299496.1"/>
    </source>
</evidence>
<evidence type="ECO:0000256" key="1">
    <source>
        <dbReference type="SAM" id="Phobius"/>
    </source>
</evidence>
<organism evidence="2 3">
    <name type="scientific">Tegillarca granosa</name>
    <name type="common">Malaysian cockle</name>
    <name type="synonym">Anadara granosa</name>
    <dbReference type="NCBI Taxonomy" id="220873"/>
    <lineage>
        <taxon>Eukaryota</taxon>
        <taxon>Metazoa</taxon>
        <taxon>Spiralia</taxon>
        <taxon>Lophotrochozoa</taxon>
        <taxon>Mollusca</taxon>
        <taxon>Bivalvia</taxon>
        <taxon>Autobranchia</taxon>
        <taxon>Pteriomorphia</taxon>
        <taxon>Arcoida</taxon>
        <taxon>Arcoidea</taxon>
        <taxon>Arcidae</taxon>
        <taxon>Tegillarca</taxon>
    </lineage>
</organism>
<protein>
    <submittedName>
        <fullName evidence="2">Uncharacterized protein</fullName>
    </submittedName>
</protein>
<dbReference type="Proteomes" id="UP001217089">
    <property type="component" value="Unassembled WGS sequence"/>
</dbReference>
<proteinExistence type="predicted"/>
<comment type="caution">
    <text evidence="2">The sequence shown here is derived from an EMBL/GenBank/DDBJ whole genome shotgun (WGS) entry which is preliminary data.</text>
</comment>
<sequence length="89" mass="10639">MTAYFIVVYILKYQVIYNGFLVLKRIKKNKIHFMLVVIYKIFVVIVIVVEFSTSDIPFSNYIFFFKSMKKISYDTCIPHGQYPLMFIMS</sequence>
<dbReference type="EMBL" id="JARBDR010000921">
    <property type="protein sequence ID" value="KAJ8299496.1"/>
    <property type="molecule type" value="Genomic_DNA"/>
</dbReference>
<evidence type="ECO:0000313" key="3">
    <source>
        <dbReference type="Proteomes" id="UP001217089"/>
    </source>
</evidence>
<keyword evidence="3" id="KW-1185">Reference proteome</keyword>
<reference evidence="2 3" key="1">
    <citation type="submission" date="2022-12" db="EMBL/GenBank/DDBJ databases">
        <title>Chromosome-level genome of Tegillarca granosa.</title>
        <authorList>
            <person name="Kim J."/>
        </authorList>
    </citation>
    <scope>NUCLEOTIDE SEQUENCE [LARGE SCALE GENOMIC DNA]</scope>
    <source>
        <strain evidence="2">Teg-2019</strain>
        <tissue evidence="2">Adductor muscle</tissue>
    </source>
</reference>
<feature type="transmembrane region" description="Helical" evidence="1">
    <location>
        <begin position="31"/>
        <end position="49"/>
    </location>
</feature>
<keyword evidence="1" id="KW-1133">Transmembrane helix</keyword>
<feature type="transmembrane region" description="Helical" evidence="1">
    <location>
        <begin position="6"/>
        <end position="24"/>
    </location>
</feature>
<name>A0ABQ9E202_TEGGR</name>